<name>A0A1B6PT44_SORBI</name>
<evidence type="ECO:0000313" key="2">
    <source>
        <dbReference type="Proteomes" id="UP000000768"/>
    </source>
</evidence>
<gene>
    <name evidence="1" type="ORF">SORBI_3005G171500</name>
</gene>
<protein>
    <submittedName>
        <fullName evidence="1">Uncharacterized protein</fullName>
    </submittedName>
</protein>
<dbReference type="InParanoid" id="A0A1B6PT44"/>
<keyword evidence="2" id="KW-1185">Reference proteome</keyword>
<sequence length="163" mass="18451">MAAEMVRSAVAQEAVNKVLSRIKEGYVEKSDAKERLERTEMAHIKLEAALETSNMWNITSARTTASLVKQAQACHTGVRSCFAPLQAFQEEEEVQQAVQSSSFPKRVAHTAMSFVSSIFSSTLRRFGNDDKLRSRIQRCAAIRALCRWCDRVLEVRGAWWHTM</sequence>
<dbReference type="EMBL" id="CM000764">
    <property type="protein sequence ID" value="KXG28821.1"/>
    <property type="molecule type" value="Genomic_DNA"/>
</dbReference>
<accession>A0A1B6PT44</accession>
<dbReference type="PANTHER" id="PTHR33377:SF99">
    <property type="entry name" value="OSJNBB0004G23.8-LIKE PROTEIN"/>
    <property type="match status" value="1"/>
</dbReference>
<proteinExistence type="predicted"/>
<dbReference type="PANTHER" id="PTHR33377">
    <property type="entry name" value="OS10G0134700 PROTEIN-RELATED"/>
    <property type="match status" value="1"/>
</dbReference>
<reference evidence="1 2" key="1">
    <citation type="journal article" date="2009" name="Nature">
        <title>The Sorghum bicolor genome and the diversification of grasses.</title>
        <authorList>
            <person name="Paterson A.H."/>
            <person name="Bowers J.E."/>
            <person name="Bruggmann R."/>
            <person name="Dubchak I."/>
            <person name="Grimwood J."/>
            <person name="Gundlach H."/>
            <person name="Haberer G."/>
            <person name="Hellsten U."/>
            <person name="Mitros T."/>
            <person name="Poliakov A."/>
            <person name="Schmutz J."/>
            <person name="Spannagl M."/>
            <person name="Tang H."/>
            <person name="Wang X."/>
            <person name="Wicker T."/>
            <person name="Bharti A.K."/>
            <person name="Chapman J."/>
            <person name="Feltus F.A."/>
            <person name="Gowik U."/>
            <person name="Grigoriev I.V."/>
            <person name="Lyons E."/>
            <person name="Maher C.A."/>
            <person name="Martis M."/>
            <person name="Narechania A."/>
            <person name="Otillar R.P."/>
            <person name="Penning B.W."/>
            <person name="Salamov A.A."/>
            <person name="Wang Y."/>
            <person name="Zhang L."/>
            <person name="Carpita N.C."/>
            <person name="Freeling M."/>
            <person name="Gingle A.R."/>
            <person name="Hash C.T."/>
            <person name="Keller B."/>
            <person name="Klein P."/>
            <person name="Kresovich S."/>
            <person name="McCann M.C."/>
            <person name="Ming R."/>
            <person name="Peterson D.G."/>
            <person name="Mehboob-ur-Rahman"/>
            <person name="Ware D."/>
            <person name="Westhoff P."/>
            <person name="Mayer K.F."/>
            <person name="Messing J."/>
            <person name="Rokhsar D.S."/>
        </authorList>
    </citation>
    <scope>NUCLEOTIDE SEQUENCE [LARGE SCALE GENOMIC DNA]</scope>
    <source>
        <strain evidence="2">cv. BTx623</strain>
    </source>
</reference>
<dbReference type="Gramene" id="KXG28821">
    <property type="protein sequence ID" value="KXG28821"/>
    <property type="gene ID" value="SORBI_3005G171500"/>
</dbReference>
<dbReference type="Proteomes" id="UP000000768">
    <property type="component" value="Chromosome 5"/>
</dbReference>
<organism evidence="1 2">
    <name type="scientific">Sorghum bicolor</name>
    <name type="common">Sorghum</name>
    <name type="synonym">Sorghum vulgare</name>
    <dbReference type="NCBI Taxonomy" id="4558"/>
    <lineage>
        <taxon>Eukaryota</taxon>
        <taxon>Viridiplantae</taxon>
        <taxon>Streptophyta</taxon>
        <taxon>Embryophyta</taxon>
        <taxon>Tracheophyta</taxon>
        <taxon>Spermatophyta</taxon>
        <taxon>Magnoliopsida</taxon>
        <taxon>Liliopsida</taxon>
        <taxon>Poales</taxon>
        <taxon>Poaceae</taxon>
        <taxon>PACMAD clade</taxon>
        <taxon>Panicoideae</taxon>
        <taxon>Andropogonodae</taxon>
        <taxon>Andropogoneae</taxon>
        <taxon>Sorghinae</taxon>
        <taxon>Sorghum</taxon>
    </lineage>
</organism>
<evidence type="ECO:0000313" key="1">
    <source>
        <dbReference type="EMBL" id="KXG28821.1"/>
    </source>
</evidence>
<reference evidence="2" key="2">
    <citation type="journal article" date="2018" name="Plant J.">
        <title>The Sorghum bicolor reference genome: improved assembly, gene annotations, a transcriptome atlas, and signatures of genome organization.</title>
        <authorList>
            <person name="McCormick R.F."/>
            <person name="Truong S.K."/>
            <person name="Sreedasyam A."/>
            <person name="Jenkins J."/>
            <person name="Shu S."/>
            <person name="Sims D."/>
            <person name="Kennedy M."/>
            <person name="Amirebrahimi M."/>
            <person name="Weers B.D."/>
            <person name="McKinley B."/>
            <person name="Mattison A."/>
            <person name="Morishige D.T."/>
            <person name="Grimwood J."/>
            <person name="Schmutz J."/>
            <person name="Mullet J.E."/>
        </authorList>
    </citation>
    <scope>NUCLEOTIDE SEQUENCE [LARGE SCALE GENOMIC DNA]</scope>
    <source>
        <strain evidence="2">cv. BTx623</strain>
    </source>
</reference>
<dbReference type="AlphaFoldDB" id="A0A1B6PT44"/>